<reference evidence="1 2" key="1">
    <citation type="journal article" date="2020" name="Genes (Basel)">
        <title>Genomic Comparison of Insect Gut Symbionts from Divergent Burkholderia Subclades.</title>
        <authorList>
            <person name="Takeshita K."/>
            <person name="Kikuchi Y."/>
        </authorList>
    </citation>
    <scope>NUCLEOTIDE SEQUENCE [LARGE SCALE GENOMIC DNA]</scope>
    <source>
        <strain evidence="1 2">PGU16</strain>
        <plasmid evidence="1 2">PPGU16_p2</plasmid>
    </source>
</reference>
<evidence type="ECO:0000313" key="1">
    <source>
        <dbReference type="EMBL" id="BCF95080.1"/>
    </source>
</evidence>
<name>A0A7I8C5B7_9BURK</name>
<organism evidence="1 2">
    <name type="scientific">Paraburkholderia largidicola</name>
    <dbReference type="NCBI Taxonomy" id="3014751"/>
    <lineage>
        <taxon>Bacteria</taxon>
        <taxon>Pseudomonadati</taxon>
        <taxon>Pseudomonadota</taxon>
        <taxon>Betaproteobacteria</taxon>
        <taxon>Burkholderiales</taxon>
        <taxon>Burkholderiaceae</taxon>
        <taxon>Paraburkholderia</taxon>
    </lineage>
</organism>
<sequence length="65" mass="7213">MGDIQRQQVLQGMKAVSAIYPVTYSTPLSLGRLREVTMTLLYNSKTSIQIVVMIGSLLLGNLPFR</sequence>
<keyword evidence="2" id="KW-1185">Reference proteome</keyword>
<dbReference type="KEGG" id="plad:PPGU16_81470"/>
<dbReference type="RefSeq" id="WP_180727289.1">
    <property type="nucleotide sequence ID" value="NZ_AP023177.1"/>
</dbReference>
<protein>
    <submittedName>
        <fullName evidence="1">Uncharacterized protein</fullName>
    </submittedName>
</protein>
<accession>A0A7I8C5B7</accession>
<dbReference type="AlphaFoldDB" id="A0A7I8C5B7"/>
<dbReference type="EMBL" id="AP023177">
    <property type="protein sequence ID" value="BCF95080.1"/>
    <property type="molecule type" value="Genomic_DNA"/>
</dbReference>
<gene>
    <name evidence="1" type="ORF">PPGU16_81470</name>
</gene>
<evidence type="ECO:0000313" key="2">
    <source>
        <dbReference type="Proteomes" id="UP000510888"/>
    </source>
</evidence>
<dbReference type="Proteomes" id="UP000510888">
    <property type="component" value="Plasmid PPGU16_p2"/>
</dbReference>
<proteinExistence type="predicted"/>
<geneLocation type="plasmid" evidence="1 2">
    <name>PPGU16_p2</name>
</geneLocation>
<keyword evidence="1" id="KW-0614">Plasmid</keyword>